<dbReference type="Pfam" id="PF05137">
    <property type="entry name" value="PilN"/>
    <property type="match status" value="1"/>
</dbReference>
<dbReference type="PATRIC" id="fig|316.110.peg.2189"/>
<dbReference type="AlphaFoldDB" id="A0A0D7DYT9"/>
<gene>
    <name evidence="1" type="ORF">LO50_19495</name>
</gene>
<sequence>MQNVNLYQRERRQQGGPRPRQLLLGACALALALASHAAWQGWNLKQRASDRQLAEAQAVSAEAQLAAFKANYREPTLDTRLPAQLAEREAENRQLQRLATHLRTLDGQLRGGFAPVLTALADRHPPRGLWLTRIRLQAGGSDMLLRGLSQDQELLPLYLESLGRSETLQGREFGSFDLQRDDSGMLAFRLASRAAEEGDDE</sequence>
<organism evidence="1 2">
    <name type="scientific">Stutzerimonas stutzeri</name>
    <name type="common">Pseudomonas stutzeri</name>
    <dbReference type="NCBI Taxonomy" id="316"/>
    <lineage>
        <taxon>Bacteria</taxon>
        <taxon>Pseudomonadati</taxon>
        <taxon>Pseudomonadota</taxon>
        <taxon>Gammaproteobacteria</taxon>
        <taxon>Pseudomonadales</taxon>
        <taxon>Pseudomonadaceae</taxon>
        <taxon>Stutzerimonas</taxon>
    </lineage>
</organism>
<evidence type="ECO:0000313" key="2">
    <source>
        <dbReference type="Proteomes" id="UP000032439"/>
    </source>
</evidence>
<comment type="caution">
    <text evidence="1">The sequence shown here is derived from an EMBL/GenBank/DDBJ whole genome shotgun (WGS) entry which is preliminary data.</text>
</comment>
<dbReference type="Proteomes" id="UP000032439">
    <property type="component" value="Unassembled WGS sequence"/>
</dbReference>
<proteinExistence type="predicted"/>
<dbReference type="EMBL" id="JXXD01000231">
    <property type="protein sequence ID" value="KIZ33714.1"/>
    <property type="molecule type" value="Genomic_DNA"/>
</dbReference>
<dbReference type="InterPro" id="IPR007813">
    <property type="entry name" value="PilN"/>
</dbReference>
<protein>
    <submittedName>
        <fullName evidence="1">MSHA biogenesis protein MshI</fullName>
    </submittedName>
</protein>
<reference evidence="1 2" key="1">
    <citation type="submission" date="2014-11" db="EMBL/GenBank/DDBJ databases">
        <title>Genomics and ecophysiology of heterotrophic nitrogen fixing bacteria isolated from estuarine surface water.</title>
        <authorList>
            <person name="Bentzon-Tilia M."/>
            <person name="Severin I."/>
            <person name="Hansen L.H."/>
            <person name="Riemann L."/>
        </authorList>
    </citation>
    <scope>NUCLEOTIDE SEQUENCE [LARGE SCALE GENOMIC DNA]</scope>
    <source>
        <strain evidence="1 2">BAL361</strain>
    </source>
</reference>
<name>A0A0D7DYT9_STUST</name>
<evidence type="ECO:0000313" key="1">
    <source>
        <dbReference type="EMBL" id="KIZ33714.1"/>
    </source>
</evidence>
<accession>A0A0D7DYT9</accession>